<dbReference type="SMART" id="SM00248">
    <property type="entry name" value="ANK"/>
    <property type="match status" value="3"/>
</dbReference>
<organism evidence="6">
    <name type="scientific">Psilocybe cubensis</name>
    <name type="common">Psychedelic mushroom</name>
    <name type="synonym">Stropharia cubensis</name>
    <dbReference type="NCBI Taxonomy" id="181762"/>
    <lineage>
        <taxon>Eukaryota</taxon>
        <taxon>Fungi</taxon>
        <taxon>Dikarya</taxon>
        <taxon>Basidiomycota</taxon>
        <taxon>Agaricomycotina</taxon>
        <taxon>Agaricomycetes</taxon>
        <taxon>Agaricomycetidae</taxon>
        <taxon>Agaricales</taxon>
        <taxon>Agaricineae</taxon>
        <taxon>Strophariaceae</taxon>
        <taxon>Psilocybe</taxon>
    </lineage>
</organism>
<reference evidence="6" key="1">
    <citation type="submission" date="2021-02" db="EMBL/GenBank/DDBJ databases">
        <title>Psilocybe cubensis genome.</title>
        <authorList>
            <person name="Mckernan K.J."/>
            <person name="Crawford S."/>
            <person name="Trippe A."/>
            <person name="Kane L.T."/>
            <person name="Mclaughlin S."/>
        </authorList>
    </citation>
    <scope>NUCLEOTIDE SEQUENCE [LARGE SCALE GENOMIC DNA]</scope>
    <source>
        <strain evidence="6">MGC-MH-2018</strain>
    </source>
</reference>
<comment type="caution">
    <text evidence="6">The sequence shown here is derived from an EMBL/GenBank/DDBJ whole genome shotgun (WGS) entry which is preliminary data.</text>
</comment>
<dbReference type="SUPFAM" id="SSF48403">
    <property type="entry name" value="Ankyrin repeat"/>
    <property type="match status" value="1"/>
</dbReference>
<evidence type="ECO:0000313" key="6">
    <source>
        <dbReference type="EMBL" id="KAG5171254.1"/>
    </source>
</evidence>
<feature type="region of interest" description="Disordered" evidence="4">
    <location>
        <begin position="472"/>
        <end position="642"/>
    </location>
</feature>
<dbReference type="PROSITE" id="PS50088">
    <property type="entry name" value="ANK_REPEAT"/>
    <property type="match status" value="1"/>
</dbReference>
<feature type="compositionally biased region" description="Basic and acidic residues" evidence="4">
    <location>
        <begin position="147"/>
        <end position="168"/>
    </location>
</feature>
<dbReference type="InterPro" id="IPR036869">
    <property type="entry name" value="J_dom_sf"/>
</dbReference>
<evidence type="ECO:0000256" key="2">
    <source>
        <dbReference type="ARBA" id="ARBA00023043"/>
    </source>
</evidence>
<dbReference type="PANTHER" id="PTHR24198">
    <property type="entry name" value="ANKYRIN REPEAT AND PROTEIN KINASE DOMAIN-CONTAINING PROTEIN"/>
    <property type="match status" value="1"/>
</dbReference>
<keyword evidence="2 3" id="KW-0040">ANK repeat</keyword>
<accession>A0A8H7Y5C8</accession>
<dbReference type="OrthoDB" id="10250354at2759"/>
<dbReference type="InterPro" id="IPR001623">
    <property type="entry name" value="DnaJ_domain"/>
</dbReference>
<dbReference type="SMART" id="SM00271">
    <property type="entry name" value="DnaJ"/>
    <property type="match status" value="1"/>
</dbReference>
<evidence type="ECO:0000256" key="1">
    <source>
        <dbReference type="ARBA" id="ARBA00022737"/>
    </source>
</evidence>
<dbReference type="InterPro" id="IPR036770">
    <property type="entry name" value="Ankyrin_rpt-contain_sf"/>
</dbReference>
<evidence type="ECO:0000256" key="3">
    <source>
        <dbReference type="PROSITE-ProRule" id="PRU00023"/>
    </source>
</evidence>
<dbReference type="EMBL" id="JAFIQS010000003">
    <property type="protein sequence ID" value="KAG5171254.1"/>
    <property type="molecule type" value="Genomic_DNA"/>
</dbReference>
<dbReference type="AlphaFoldDB" id="A0A8H7Y5C8"/>
<sequence>MALRPEVLQAFTLLGIDPDADIQVATKAYKRQALLHHPDRNHGDPKATQRFQEIGAAWNICQRHLDNPAWGLSEFQASYTSTKNTYRFAADDDIPLDEDELHQFYMFMFAETLFGRYTRSKGQRYRYERSGRTGGGIYSFSGGLAKSQERQARNTERQRRENEEYEKRKRELELEIEQEQREHSLLEKRNKADEDRRAKALANAFRAASSGDSASVKNAIIEYDLDVNAPQKRSKGPKKQDTVPHSDSLLHVVAGHCDEKLFMFLIERGANPVALNKAQLTPFHVAIRAGNTSIVQYIMEHRGRAFDVYHPSKASLSGLTPLQLAIESGVPSVVELLVKHATTHDVERCWKSKDCSEEIKEILLKKKGFVPPEIHSSPLEPAPSKKLQRQKELALEKQARLTLELERATINRRRREERARKREEKDREEAAITLAQEHARLKEEMEERQRLEDNRREQEQVRLQAEMKERQQLETIHRAQEQSRLKAEMERKRLEDDCRLQGRPRTKVEGESPLRVEVEKRALVTSRPMVKRKERSGKDQSEKEEPAMETSERPRHRSKESHSRTSSLTTSVDAPVEIEKVVPPPNVVNVDERTADRSLKIKEKRKEVMAKRRREKKNEQAGKPTLAIANNISSMPKAESSKKHHYMMTAKDGQNTVDEVDRKRNEEILRRRAEQSARDKERHRRLVEERAKAAEINRRSDAGTDSSLLLAHVSTGRRPEQEIARAENNRIPSQAPLLVPQATIPLSGADFENYIEDIQTCIVPEDLFGEEREPGFVSSRGRGRRRPRYFGSR</sequence>
<name>A0A8H7Y5C8_PSICU</name>
<evidence type="ECO:0000259" key="5">
    <source>
        <dbReference type="PROSITE" id="PS50076"/>
    </source>
</evidence>
<dbReference type="InterPro" id="IPR002110">
    <property type="entry name" value="Ankyrin_rpt"/>
</dbReference>
<feature type="domain" description="J" evidence="5">
    <location>
        <begin position="9"/>
        <end position="83"/>
    </location>
</feature>
<protein>
    <recommendedName>
        <fullName evidence="5">J domain-containing protein</fullName>
    </recommendedName>
</protein>
<keyword evidence="1" id="KW-0677">Repeat</keyword>
<feature type="compositionally biased region" description="Basic and acidic residues" evidence="4">
    <location>
        <begin position="590"/>
        <end position="620"/>
    </location>
</feature>
<dbReference type="SUPFAM" id="SSF46565">
    <property type="entry name" value="Chaperone J-domain"/>
    <property type="match status" value="1"/>
</dbReference>
<feature type="compositionally biased region" description="Basic and acidic residues" evidence="4">
    <location>
        <begin position="472"/>
        <end position="522"/>
    </location>
</feature>
<feature type="repeat" description="ANK" evidence="3">
    <location>
        <begin position="317"/>
        <end position="349"/>
    </location>
</feature>
<dbReference type="Gene3D" id="1.10.287.110">
    <property type="entry name" value="DnaJ domain"/>
    <property type="match status" value="1"/>
</dbReference>
<evidence type="ECO:0000256" key="4">
    <source>
        <dbReference type="SAM" id="MobiDB-lite"/>
    </source>
</evidence>
<dbReference type="CDD" id="cd06257">
    <property type="entry name" value="DnaJ"/>
    <property type="match status" value="1"/>
</dbReference>
<feature type="compositionally biased region" description="Basic residues" evidence="4">
    <location>
        <begin position="781"/>
        <end position="793"/>
    </location>
</feature>
<feature type="compositionally biased region" description="Basic and acidic residues" evidence="4">
    <location>
        <begin position="536"/>
        <end position="553"/>
    </location>
</feature>
<dbReference type="Pfam" id="PF12796">
    <property type="entry name" value="Ank_2"/>
    <property type="match status" value="1"/>
</dbReference>
<dbReference type="PRINTS" id="PR00625">
    <property type="entry name" value="JDOMAIN"/>
</dbReference>
<feature type="region of interest" description="Disordered" evidence="4">
    <location>
        <begin position="772"/>
        <end position="793"/>
    </location>
</feature>
<dbReference type="Pfam" id="PF00226">
    <property type="entry name" value="DnaJ"/>
    <property type="match status" value="1"/>
</dbReference>
<dbReference type="PROSITE" id="PS50076">
    <property type="entry name" value="DNAJ_2"/>
    <property type="match status" value="1"/>
</dbReference>
<feature type="region of interest" description="Disordered" evidence="4">
    <location>
        <begin position="138"/>
        <end position="168"/>
    </location>
</feature>
<dbReference type="Gene3D" id="1.25.40.20">
    <property type="entry name" value="Ankyrin repeat-containing domain"/>
    <property type="match status" value="1"/>
</dbReference>
<proteinExistence type="predicted"/>
<dbReference type="PANTHER" id="PTHR24198:SF165">
    <property type="entry name" value="ANKYRIN REPEAT-CONTAINING PROTEIN-RELATED"/>
    <property type="match status" value="1"/>
</dbReference>
<gene>
    <name evidence="6" type="ORF">JR316_003339</name>
</gene>